<dbReference type="EMBL" id="JAHBMH010000044">
    <property type="protein sequence ID" value="KAK1936224.1"/>
    <property type="molecule type" value="Genomic_DNA"/>
</dbReference>
<keyword evidence="2" id="KW-1185">Reference proteome</keyword>
<reference evidence="1" key="1">
    <citation type="journal article" date="2014" name="Nucleic Acids Res.">
        <title>The evolutionary dynamics of variant antigen genes in Babesia reveal a history of genomic innovation underlying host-parasite interaction.</title>
        <authorList>
            <person name="Jackson A.P."/>
            <person name="Otto T.D."/>
            <person name="Darby A."/>
            <person name="Ramaprasad A."/>
            <person name="Xia D."/>
            <person name="Echaide I.E."/>
            <person name="Farber M."/>
            <person name="Gahlot S."/>
            <person name="Gamble J."/>
            <person name="Gupta D."/>
            <person name="Gupta Y."/>
            <person name="Jackson L."/>
            <person name="Malandrin L."/>
            <person name="Malas T.B."/>
            <person name="Moussa E."/>
            <person name="Nair M."/>
            <person name="Reid A.J."/>
            <person name="Sanders M."/>
            <person name="Sharma J."/>
            <person name="Tracey A."/>
            <person name="Quail M.A."/>
            <person name="Weir W."/>
            <person name="Wastling J.M."/>
            <person name="Hall N."/>
            <person name="Willadsen P."/>
            <person name="Lingelbach K."/>
            <person name="Shiels B."/>
            <person name="Tait A."/>
            <person name="Berriman M."/>
            <person name="Allred D.R."/>
            <person name="Pain A."/>
        </authorList>
    </citation>
    <scope>NUCLEOTIDE SEQUENCE</scope>
    <source>
        <strain evidence="1">1802A</strain>
    </source>
</reference>
<protein>
    <submittedName>
        <fullName evidence="1">Uncharacterized protein</fullName>
    </submittedName>
</protein>
<gene>
    <name evidence="1" type="ORF">X943_002215</name>
</gene>
<dbReference type="AlphaFoldDB" id="A0AAD9GD50"/>
<evidence type="ECO:0000313" key="2">
    <source>
        <dbReference type="Proteomes" id="UP001195914"/>
    </source>
</evidence>
<reference evidence="1" key="2">
    <citation type="submission" date="2021-05" db="EMBL/GenBank/DDBJ databases">
        <authorList>
            <person name="Pain A."/>
        </authorList>
    </citation>
    <scope>NUCLEOTIDE SEQUENCE</scope>
    <source>
        <strain evidence="1">1802A</strain>
    </source>
</reference>
<organism evidence="1 2">
    <name type="scientific">Babesia divergens</name>
    <dbReference type="NCBI Taxonomy" id="32595"/>
    <lineage>
        <taxon>Eukaryota</taxon>
        <taxon>Sar</taxon>
        <taxon>Alveolata</taxon>
        <taxon>Apicomplexa</taxon>
        <taxon>Aconoidasida</taxon>
        <taxon>Piroplasmida</taxon>
        <taxon>Babesiidae</taxon>
        <taxon>Babesia</taxon>
    </lineage>
</organism>
<evidence type="ECO:0000313" key="1">
    <source>
        <dbReference type="EMBL" id="KAK1936224.1"/>
    </source>
</evidence>
<comment type="caution">
    <text evidence="1">The sequence shown here is derived from an EMBL/GenBank/DDBJ whole genome shotgun (WGS) entry which is preliminary data.</text>
</comment>
<proteinExistence type="predicted"/>
<name>A0AAD9GD50_BABDI</name>
<sequence>MNFEVQKDNHLVNSLFLLVNHLVEMPIVINRFASEKILGLLSTWVSAASSFMDALPIQITHMDPACLDCLMLIKMVTAAMNVIKAALSPATLDSNLDLIHAILNCCTLDTLENMLFYLKDPRFDATFEFMKLGAIREHAVTMLDFVSLIVRTFMSFKMHSMYSFTRCKAGFSSRAVFEAVSDLIREINEETVDKKSALALAISGDFNTVVPPTGSARELFHYHMSQLWIAAYGSQHQFTLWSSYTT</sequence>
<accession>A0AAD9GD50</accession>
<dbReference type="Proteomes" id="UP001195914">
    <property type="component" value="Unassembled WGS sequence"/>
</dbReference>